<dbReference type="PANTHER" id="PTHR34598">
    <property type="entry name" value="BLL6449 PROTEIN"/>
    <property type="match status" value="1"/>
</dbReference>
<reference evidence="4 5" key="1">
    <citation type="submission" date="2016-05" db="EMBL/GenBank/DDBJ databases">
        <title>A degradative enzymes factory behind the ericoid mycorrhizal symbiosis.</title>
        <authorList>
            <consortium name="DOE Joint Genome Institute"/>
            <person name="Martino E."/>
            <person name="Morin E."/>
            <person name="Grelet G."/>
            <person name="Kuo A."/>
            <person name="Kohler A."/>
            <person name="Daghino S."/>
            <person name="Barry K."/>
            <person name="Choi C."/>
            <person name="Cichocki N."/>
            <person name="Clum A."/>
            <person name="Copeland A."/>
            <person name="Hainaut M."/>
            <person name="Haridas S."/>
            <person name="Labutti K."/>
            <person name="Lindquist E."/>
            <person name="Lipzen A."/>
            <person name="Khouja H.-R."/>
            <person name="Murat C."/>
            <person name="Ohm R."/>
            <person name="Olson A."/>
            <person name="Spatafora J."/>
            <person name="Veneault-Fourrey C."/>
            <person name="Henrissat B."/>
            <person name="Grigoriev I."/>
            <person name="Martin F."/>
            <person name="Perotto S."/>
        </authorList>
    </citation>
    <scope>NUCLEOTIDE SEQUENCE [LARGE SCALE GENOMIC DNA]</scope>
    <source>
        <strain evidence="4 5">UAMH 7357</strain>
    </source>
</reference>
<dbReference type="OrthoDB" id="412788at2759"/>
<dbReference type="Gene3D" id="3.40.30.10">
    <property type="entry name" value="Glutaredoxin"/>
    <property type="match status" value="1"/>
</dbReference>
<dbReference type="SFLD" id="SFLDG00358">
    <property type="entry name" value="Main_(cytGST)"/>
    <property type="match status" value="1"/>
</dbReference>
<sequence>MIEVFLDPCTVNSRKVLAGLDFLGTKYKLNHVDYFTGEHKKGEYLEINPMATVPAAVDGDCRIFESNAILQYAADLGNSDEKYPKDPKTRAMVNSWLLWEASVWFPSCYVYLFEYIVKPLLKQEPDESVVDAEAPRWHKLAGFLDKQLSKTKWLAGNELTIADISVAASLHLHAAQHVPLDQHPNLKRWLLDGVEKLPCWQKTQAAVDKALLPDAPNVNGTSSVRATFNYTKDVDQLTEIYFYECDAAKNIHEPGDDPHEMPVTDSWHRADTFSIDREGFSLNNFETQYNKWEDDENVRFSFYPEVVEMLKQITGAKRILVFDHTIRTNANAGKKLTDETRTTQRTPVMLVHCDYTAESGPIRVRQLLKEEADDLLSRRVAFINVWKPINVVEERPLAMCDVTSTSPQDFFKLHLRYRDRNGENYVMRHSPKHKWWYFPKMTPEQVILLKTYDSGMDGTARFVGHTAFEDPTSPPDAQTRESIEIRTIAFF</sequence>
<dbReference type="GO" id="GO:0016491">
    <property type="term" value="F:oxidoreductase activity"/>
    <property type="evidence" value="ECO:0007669"/>
    <property type="project" value="InterPro"/>
</dbReference>
<dbReference type="NCBIfam" id="NF041278">
    <property type="entry name" value="CmcJ_NvfI_EfuI"/>
    <property type="match status" value="1"/>
</dbReference>
<dbReference type="InterPro" id="IPR036282">
    <property type="entry name" value="Glutathione-S-Trfase_C_sf"/>
</dbReference>
<dbReference type="InterPro" id="IPR010987">
    <property type="entry name" value="Glutathione-S-Trfase_C-like"/>
</dbReference>
<dbReference type="Proteomes" id="UP000235672">
    <property type="component" value="Unassembled WGS sequence"/>
</dbReference>
<dbReference type="PROSITE" id="PS50405">
    <property type="entry name" value="GST_CTER"/>
    <property type="match status" value="1"/>
</dbReference>
<evidence type="ECO:0000313" key="5">
    <source>
        <dbReference type="Proteomes" id="UP000235672"/>
    </source>
</evidence>
<dbReference type="PROSITE" id="PS50404">
    <property type="entry name" value="GST_NTER"/>
    <property type="match status" value="1"/>
</dbReference>
<dbReference type="SUPFAM" id="SSF47616">
    <property type="entry name" value="GST C-terminal domain-like"/>
    <property type="match status" value="1"/>
</dbReference>
<dbReference type="AlphaFoldDB" id="A0A2J6Q4T1"/>
<dbReference type="SFLD" id="SFLDS00019">
    <property type="entry name" value="Glutathione_Transferase_(cytos"/>
    <property type="match status" value="1"/>
</dbReference>
<dbReference type="Pfam" id="PF00043">
    <property type="entry name" value="GST_C"/>
    <property type="match status" value="1"/>
</dbReference>
<protein>
    <recommendedName>
        <fullName evidence="6">Glutathione S-transferase</fullName>
    </recommendedName>
</protein>
<dbReference type="Pfam" id="PF02798">
    <property type="entry name" value="GST_N"/>
    <property type="match status" value="1"/>
</dbReference>
<name>A0A2J6Q4T1_9HELO</name>
<accession>A0A2J6Q4T1</accession>
<dbReference type="InterPro" id="IPR036249">
    <property type="entry name" value="Thioredoxin-like_sf"/>
</dbReference>
<evidence type="ECO:0000313" key="4">
    <source>
        <dbReference type="EMBL" id="PMD21307.1"/>
    </source>
</evidence>
<proteinExistence type="inferred from homology"/>
<evidence type="ECO:0000256" key="1">
    <source>
        <dbReference type="ARBA" id="ARBA00023604"/>
    </source>
</evidence>
<evidence type="ECO:0008006" key="6">
    <source>
        <dbReference type="Google" id="ProtNLM"/>
    </source>
</evidence>
<dbReference type="SUPFAM" id="SSF52833">
    <property type="entry name" value="Thioredoxin-like"/>
    <property type="match status" value="1"/>
</dbReference>
<gene>
    <name evidence="4" type="ORF">NA56DRAFT_679271</name>
</gene>
<dbReference type="InterPro" id="IPR040079">
    <property type="entry name" value="Glutathione_S-Trfase"/>
</dbReference>
<feature type="domain" description="GST C-terminal" evidence="3">
    <location>
        <begin position="86"/>
        <end position="217"/>
    </location>
</feature>
<organism evidence="4 5">
    <name type="scientific">Hyaloscypha hepaticicola</name>
    <dbReference type="NCBI Taxonomy" id="2082293"/>
    <lineage>
        <taxon>Eukaryota</taxon>
        <taxon>Fungi</taxon>
        <taxon>Dikarya</taxon>
        <taxon>Ascomycota</taxon>
        <taxon>Pezizomycotina</taxon>
        <taxon>Leotiomycetes</taxon>
        <taxon>Helotiales</taxon>
        <taxon>Hyaloscyphaceae</taxon>
        <taxon>Hyaloscypha</taxon>
    </lineage>
</organism>
<keyword evidence="5" id="KW-1185">Reference proteome</keyword>
<feature type="domain" description="GST N-terminal" evidence="2">
    <location>
        <begin position="1"/>
        <end position="81"/>
    </location>
</feature>
<evidence type="ECO:0000259" key="3">
    <source>
        <dbReference type="PROSITE" id="PS50405"/>
    </source>
</evidence>
<evidence type="ECO:0000259" key="2">
    <source>
        <dbReference type="PROSITE" id="PS50404"/>
    </source>
</evidence>
<dbReference type="Gene3D" id="1.20.1050.10">
    <property type="match status" value="1"/>
</dbReference>
<dbReference type="InterPro" id="IPR004046">
    <property type="entry name" value="GST_C"/>
</dbReference>
<dbReference type="PANTHER" id="PTHR34598:SF3">
    <property type="entry name" value="OXIDOREDUCTASE AN1597"/>
    <property type="match status" value="1"/>
</dbReference>
<comment type="similarity">
    <text evidence="1">Belongs to the asaB hydroxylase/desaturase family.</text>
</comment>
<dbReference type="EMBL" id="KZ613481">
    <property type="protein sequence ID" value="PMD21307.1"/>
    <property type="molecule type" value="Genomic_DNA"/>
</dbReference>
<dbReference type="STRING" id="1745343.A0A2J6Q4T1"/>
<dbReference type="InterPro" id="IPR004045">
    <property type="entry name" value="Glutathione_S-Trfase_N"/>
</dbReference>
<dbReference type="InterPro" id="IPR044053">
    <property type="entry name" value="AsaB-like"/>
</dbReference>